<accession>A0ABU6MAX7</accession>
<feature type="active site" description="Cysteine persulfide intermediate" evidence="3">
    <location>
        <position position="106"/>
    </location>
</feature>
<dbReference type="InterPro" id="IPR003786">
    <property type="entry name" value="FdhD"/>
</dbReference>
<dbReference type="InterPro" id="IPR016193">
    <property type="entry name" value="Cytidine_deaminase-like"/>
</dbReference>
<reference evidence="4 5" key="1">
    <citation type="submission" date="2023-03" db="EMBL/GenBank/DDBJ databases">
        <title>Bacillus Genome Sequencing.</title>
        <authorList>
            <person name="Dunlap C."/>
        </authorList>
    </citation>
    <scope>NUCLEOTIDE SEQUENCE [LARGE SCALE GENOMIC DNA]</scope>
    <source>
        <strain evidence="4 5">B-23453</strain>
    </source>
</reference>
<dbReference type="Gene3D" id="3.10.20.10">
    <property type="match status" value="1"/>
</dbReference>
<comment type="similarity">
    <text evidence="3">Belongs to the FdhD family.</text>
</comment>
<evidence type="ECO:0000256" key="2">
    <source>
        <dbReference type="ARBA" id="ARBA00023150"/>
    </source>
</evidence>
<organism evidence="4 5">
    <name type="scientific">Heyndrickxia acidicola</name>
    <dbReference type="NCBI Taxonomy" id="209389"/>
    <lineage>
        <taxon>Bacteria</taxon>
        <taxon>Bacillati</taxon>
        <taxon>Bacillota</taxon>
        <taxon>Bacilli</taxon>
        <taxon>Bacillales</taxon>
        <taxon>Bacillaceae</taxon>
        <taxon>Heyndrickxia</taxon>
    </lineage>
</organism>
<keyword evidence="2 3" id="KW-0501">Molybdenum cofactor biosynthesis</keyword>
<dbReference type="NCBIfam" id="TIGR00129">
    <property type="entry name" value="fdhD_narQ"/>
    <property type="match status" value="1"/>
</dbReference>
<dbReference type="Gene3D" id="3.40.140.10">
    <property type="entry name" value="Cytidine Deaminase, domain 2"/>
    <property type="match status" value="1"/>
</dbReference>
<dbReference type="HAMAP" id="MF_00187">
    <property type="entry name" value="FdhD"/>
    <property type="match status" value="1"/>
</dbReference>
<keyword evidence="1 3" id="KW-0963">Cytoplasm</keyword>
<comment type="caution">
    <text evidence="3">Lacks conserved residue(s) required for the propagation of feature annotation.</text>
</comment>
<dbReference type="Proteomes" id="UP001341444">
    <property type="component" value="Unassembled WGS sequence"/>
</dbReference>
<dbReference type="PANTHER" id="PTHR30592">
    <property type="entry name" value="FORMATE DEHYDROGENASE"/>
    <property type="match status" value="1"/>
</dbReference>
<keyword evidence="5" id="KW-1185">Reference proteome</keyword>
<dbReference type="PIRSF" id="PIRSF015626">
    <property type="entry name" value="FdhD"/>
    <property type="match status" value="1"/>
</dbReference>
<dbReference type="SUPFAM" id="SSF53927">
    <property type="entry name" value="Cytidine deaminase-like"/>
    <property type="match status" value="1"/>
</dbReference>
<proteinExistence type="inferred from homology"/>
<gene>
    <name evidence="3 4" type="primary">fdhD</name>
    <name evidence="4" type="ORF">P4T90_00930</name>
</gene>
<name>A0ABU6MAX7_9BACI</name>
<comment type="function">
    <text evidence="3">Required for formate dehydrogenase (FDH) activity. Acts as a sulfur carrier protein that transfers sulfur from IscS to the molybdenum cofactor prior to its insertion into FDH.</text>
</comment>
<dbReference type="RefSeq" id="WP_066263456.1">
    <property type="nucleotide sequence ID" value="NZ_JARMAB010000002.1"/>
</dbReference>
<evidence type="ECO:0000256" key="1">
    <source>
        <dbReference type="ARBA" id="ARBA00022490"/>
    </source>
</evidence>
<evidence type="ECO:0000313" key="4">
    <source>
        <dbReference type="EMBL" id="MED1201650.1"/>
    </source>
</evidence>
<comment type="subcellular location">
    <subcellularLocation>
        <location evidence="3">Cytoplasm</location>
    </subcellularLocation>
</comment>
<protein>
    <recommendedName>
        <fullName evidence="3">Sulfur carrier protein FdhD</fullName>
    </recommendedName>
</protein>
<sequence length="263" mass="29636">MRAVQVKREIVRFRNGKAERIEDNIVTEYTVTIKLNGQEFVTMVCSPEYIEEMVVGFLASEGVITNFNDIEKIWFQEKEGFFHIHTKKVNPFYSKLQGKRYITSCCGMSRHGFVFANDALTAKKMNGIKLSLSADDCYRLMEEMQKSAHLFQRTGGVHNAALCDVNGIIISRMDIGRHNALDKIYGHCLKHNISMSDKIIVFSGRISSEILSKVSKIGCPIVLSKSAPTELALSLAEELGITTVGFIRSESMNVYTHIERIIS</sequence>
<evidence type="ECO:0000256" key="3">
    <source>
        <dbReference type="HAMAP-Rule" id="MF_00187"/>
    </source>
</evidence>
<dbReference type="PANTHER" id="PTHR30592:SF1">
    <property type="entry name" value="SULFUR CARRIER PROTEIN FDHD"/>
    <property type="match status" value="1"/>
</dbReference>
<evidence type="ECO:0000313" key="5">
    <source>
        <dbReference type="Proteomes" id="UP001341444"/>
    </source>
</evidence>
<comment type="caution">
    <text evidence="4">The sequence shown here is derived from an EMBL/GenBank/DDBJ whole genome shotgun (WGS) entry which is preliminary data.</text>
</comment>
<dbReference type="EMBL" id="JARMAB010000002">
    <property type="protein sequence ID" value="MED1201650.1"/>
    <property type="molecule type" value="Genomic_DNA"/>
</dbReference>
<dbReference type="Pfam" id="PF02634">
    <property type="entry name" value="FdhD-NarQ"/>
    <property type="match status" value="1"/>
</dbReference>